<dbReference type="Proteomes" id="UP001153678">
    <property type="component" value="Unassembled WGS sequence"/>
</dbReference>
<dbReference type="EMBL" id="CAMKVN010003858">
    <property type="protein sequence ID" value="CAI2185759.1"/>
    <property type="molecule type" value="Genomic_DNA"/>
</dbReference>
<sequence>YPEAFQELYRLKPEFNGKPKFLKSKKIFGGERSALATVFFELNTSEVISLIKKNINSKQEFFDIGLKEIIDRISITFFGKEQRIVKILIFKWQRNLISYELYVLEKDIKEIDRVVTKTVIE</sequence>
<reference evidence="1" key="1">
    <citation type="submission" date="2022-08" db="EMBL/GenBank/DDBJ databases">
        <authorList>
            <person name="Kallberg Y."/>
            <person name="Tangrot J."/>
            <person name="Rosling A."/>
        </authorList>
    </citation>
    <scope>NUCLEOTIDE SEQUENCE</scope>
    <source>
        <strain evidence="1">Wild A</strain>
    </source>
</reference>
<comment type="caution">
    <text evidence="1">The sequence shown here is derived from an EMBL/GenBank/DDBJ whole genome shotgun (WGS) entry which is preliminary data.</text>
</comment>
<accession>A0A9W4T0D0</accession>
<dbReference type="AlphaFoldDB" id="A0A9W4T0D0"/>
<dbReference type="OrthoDB" id="2444186at2759"/>
<protein>
    <submittedName>
        <fullName evidence="1">10946_t:CDS:1</fullName>
    </submittedName>
</protein>
<gene>
    <name evidence="1" type="ORF">FWILDA_LOCUS12238</name>
</gene>
<proteinExistence type="predicted"/>
<evidence type="ECO:0000313" key="2">
    <source>
        <dbReference type="Proteomes" id="UP001153678"/>
    </source>
</evidence>
<feature type="non-terminal residue" evidence="1">
    <location>
        <position position="121"/>
    </location>
</feature>
<keyword evidence="2" id="KW-1185">Reference proteome</keyword>
<name>A0A9W4T0D0_9GLOM</name>
<organism evidence="1 2">
    <name type="scientific">Funneliformis geosporum</name>
    <dbReference type="NCBI Taxonomy" id="1117311"/>
    <lineage>
        <taxon>Eukaryota</taxon>
        <taxon>Fungi</taxon>
        <taxon>Fungi incertae sedis</taxon>
        <taxon>Mucoromycota</taxon>
        <taxon>Glomeromycotina</taxon>
        <taxon>Glomeromycetes</taxon>
        <taxon>Glomerales</taxon>
        <taxon>Glomeraceae</taxon>
        <taxon>Funneliformis</taxon>
    </lineage>
</organism>
<evidence type="ECO:0000313" key="1">
    <source>
        <dbReference type="EMBL" id="CAI2185759.1"/>
    </source>
</evidence>